<evidence type="ECO:0000313" key="5">
    <source>
        <dbReference type="EMBL" id="KAJ4754639.1"/>
    </source>
</evidence>
<dbReference type="Gene3D" id="2.60.110.10">
    <property type="entry name" value="Thaumatin"/>
    <property type="match status" value="1"/>
</dbReference>
<gene>
    <name evidence="5" type="ORF">LUZ62_089044</name>
</gene>
<feature type="disulfide bond" evidence="3">
    <location>
        <begin position="200"/>
        <end position="210"/>
    </location>
</feature>
<dbReference type="EMBL" id="JAMFTS010000005">
    <property type="protein sequence ID" value="KAJ4754639.1"/>
    <property type="molecule type" value="Genomic_DNA"/>
</dbReference>
<sequence length="255" mass="26796">MAITVRRHHHPLLFLSIFLLLSYNTQAATLALFNKCAETVWPGIQPGAGHDVLARGGLELRPGQATSLRLPPGWSGRVWGRQGCQFNPATSTGKCATGDCGGQLYCNGIGGAPPATLAEITLSQSATAQDFYDVSLVDGYNLPISMTPFHSSAKCVTAGCVSDLNKMCPAGMAVRDGSAGNRVVACKSACAAFGAQQYCCTGSFGGPQQCKPTSYSRLFKTACPKAYSYAYDDPSSILTCSSGASYIVTFCPHSH</sequence>
<name>A0AAV8CGI5_9POAL</name>
<accession>A0AAV8CGI5</accession>
<dbReference type="PANTHER" id="PTHR31048">
    <property type="entry name" value="OS03G0233200 PROTEIN"/>
    <property type="match status" value="1"/>
</dbReference>
<feature type="disulfide bond" evidence="3">
    <location>
        <begin position="190"/>
        <end position="199"/>
    </location>
</feature>
<proteinExistence type="inferred from homology"/>
<evidence type="ECO:0000256" key="4">
    <source>
        <dbReference type="SAM" id="SignalP"/>
    </source>
</evidence>
<dbReference type="SUPFAM" id="SSF49870">
    <property type="entry name" value="Osmotin, thaumatin-like protein"/>
    <property type="match status" value="1"/>
</dbReference>
<reference evidence="5" key="1">
    <citation type="submission" date="2022-08" db="EMBL/GenBank/DDBJ databases">
        <authorList>
            <person name="Marques A."/>
        </authorList>
    </citation>
    <scope>NUCLEOTIDE SEQUENCE</scope>
    <source>
        <strain evidence="5">RhyPub2mFocal</strain>
        <tissue evidence="5">Leaves</tissue>
    </source>
</reference>
<comment type="similarity">
    <text evidence="1">Belongs to the thaumatin family.</text>
</comment>
<keyword evidence="2 3" id="KW-1015">Disulfide bond</keyword>
<dbReference type="SMART" id="SM00205">
    <property type="entry name" value="THN"/>
    <property type="match status" value="1"/>
</dbReference>
<keyword evidence="6" id="KW-1185">Reference proteome</keyword>
<dbReference type="PROSITE" id="PS51367">
    <property type="entry name" value="THAUMATIN_2"/>
    <property type="match status" value="1"/>
</dbReference>
<feature type="disulfide bond" evidence="3">
    <location>
        <begin position="168"/>
        <end position="186"/>
    </location>
</feature>
<dbReference type="InterPro" id="IPR001938">
    <property type="entry name" value="Thaumatin"/>
</dbReference>
<feature type="chain" id="PRO_5043787468" evidence="4">
    <location>
        <begin position="28"/>
        <end position="255"/>
    </location>
</feature>
<dbReference type="AlphaFoldDB" id="A0AAV8CGI5"/>
<feature type="disulfide bond" evidence="3">
    <location>
        <begin position="160"/>
        <end position="223"/>
    </location>
</feature>
<comment type="caution">
    <text evidence="5">The sequence shown here is derived from an EMBL/GenBank/DDBJ whole genome shotgun (WGS) entry which is preliminary data.</text>
</comment>
<dbReference type="CDD" id="cd09218">
    <property type="entry name" value="TLP-PA"/>
    <property type="match status" value="1"/>
</dbReference>
<dbReference type="Proteomes" id="UP001140206">
    <property type="component" value="Chromosome 5"/>
</dbReference>
<dbReference type="InterPro" id="IPR037176">
    <property type="entry name" value="Osmotin/thaumatin-like_sf"/>
</dbReference>
<evidence type="ECO:0000256" key="1">
    <source>
        <dbReference type="ARBA" id="ARBA00010607"/>
    </source>
</evidence>
<dbReference type="PIRSF" id="PIRSF002703">
    <property type="entry name" value="Thaumatin"/>
    <property type="match status" value="1"/>
</dbReference>
<feature type="disulfide bond" evidence="3">
    <location>
        <begin position="155"/>
        <end position="240"/>
    </location>
</feature>
<feature type="signal peptide" evidence="4">
    <location>
        <begin position="1"/>
        <end position="27"/>
    </location>
</feature>
<dbReference type="Pfam" id="PF00314">
    <property type="entry name" value="Thaumatin"/>
    <property type="match status" value="1"/>
</dbReference>
<dbReference type="PRINTS" id="PR00347">
    <property type="entry name" value="THAUMATIN"/>
</dbReference>
<feature type="disulfide bond" evidence="3">
    <location>
        <begin position="84"/>
        <end position="95"/>
    </location>
</feature>
<feature type="disulfide bond" evidence="3">
    <location>
        <begin position="100"/>
        <end position="106"/>
    </location>
</feature>
<evidence type="ECO:0000313" key="6">
    <source>
        <dbReference type="Proteomes" id="UP001140206"/>
    </source>
</evidence>
<keyword evidence="4" id="KW-0732">Signal</keyword>
<evidence type="ECO:0000256" key="3">
    <source>
        <dbReference type="PIRSR" id="PIRSR002703-1"/>
    </source>
</evidence>
<dbReference type="FunFam" id="2.60.110.10:FF:000002">
    <property type="entry name" value="Thaumatin-like protein 1a"/>
    <property type="match status" value="1"/>
</dbReference>
<evidence type="ECO:0000256" key="2">
    <source>
        <dbReference type="ARBA" id="ARBA00023157"/>
    </source>
</evidence>
<protein>
    <submittedName>
        <fullName evidence="5">Thaumatin-like protein</fullName>
    </submittedName>
</protein>
<organism evidence="5 6">
    <name type="scientific">Rhynchospora pubera</name>
    <dbReference type="NCBI Taxonomy" id="906938"/>
    <lineage>
        <taxon>Eukaryota</taxon>
        <taxon>Viridiplantae</taxon>
        <taxon>Streptophyta</taxon>
        <taxon>Embryophyta</taxon>
        <taxon>Tracheophyta</taxon>
        <taxon>Spermatophyta</taxon>
        <taxon>Magnoliopsida</taxon>
        <taxon>Liliopsida</taxon>
        <taxon>Poales</taxon>
        <taxon>Cyperaceae</taxon>
        <taxon>Cyperoideae</taxon>
        <taxon>Rhynchosporeae</taxon>
        <taxon>Rhynchospora</taxon>
    </lineage>
</organism>
<feature type="disulfide bond" evidence="3">
    <location>
        <begin position="36"/>
        <end position="251"/>
    </location>
</feature>